<feature type="region of interest" description="Disordered" evidence="1">
    <location>
        <begin position="35"/>
        <end position="57"/>
    </location>
</feature>
<sequence>MYQKTLLFGLFIFSLFLTSCEPESLPEIEQTHLSSQLELNGDDSGSEDAPIDDDKED</sequence>
<evidence type="ECO:0000313" key="3">
    <source>
        <dbReference type="Proteomes" id="UP000198858"/>
    </source>
</evidence>
<accession>A0A1H1LE70</accession>
<reference evidence="2 3" key="1">
    <citation type="submission" date="2016-10" db="EMBL/GenBank/DDBJ databases">
        <authorList>
            <person name="Varghese N."/>
            <person name="Submissions S."/>
        </authorList>
    </citation>
    <scope>NUCLEOTIDE SEQUENCE [LARGE SCALE GENOMIC DNA]</scope>
    <source>
        <strain evidence="2 3">Mar_2010_102</strain>
    </source>
</reference>
<dbReference type="EMBL" id="LT629745">
    <property type="protein sequence ID" value="SDR72345.1"/>
    <property type="molecule type" value="Genomic_DNA"/>
</dbReference>
<feature type="compositionally biased region" description="Acidic residues" evidence="1">
    <location>
        <begin position="40"/>
        <end position="57"/>
    </location>
</feature>
<evidence type="ECO:0000256" key="1">
    <source>
        <dbReference type="SAM" id="MobiDB-lite"/>
    </source>
</evidence>
<dbReference type="STRING" id="1250231.SAMN04488552_0713"/>
<dbReference type="Proteomes" id="UP000198858">
    <property type="component" value="Chromosome I"/>
</dbReference>
<gene>
    <name evidence="2" type="ORF">SAMN04488552_0713</name>
</gene>
<name>A0A1H1LE70_9FLAO</name>
<organism evidence="2 3">
    <name type="scientific">Christiangramia echinicola</name>
    <dbReference type="NCBI Taxonomy" id="279359"/>
    <lineage>
        <taxon>Bacteria</taxon>
        <taxon>Pseudomonadati</taxon>
        <taxon>Bacteroidota</taxon>
        <taxon>Flavobacteriia</taxon>
        <taxon>Flavobacteriales</taxon>
        <taxon>Flavobacteriaceae</taxon>
        <taxon>Christiangramia</taxon>
    </lineage>
</organism>
<dbReference type="PROSITE" id="PS51257">
    <property type="entry name" value="PROKAR_LIPOPROTEIN"/>
    <property type="match status" value="1"/>
</dbReference>
<protein>
    <submittedName>
        <fullName evidence="2">Uncharacterized protein</fullName>
    </submittedName>
</protein>
<dbReference type="AlphaFoldDB" id="A0A1H1LE70"/>
<proteinExistence type="predicted"/>
<keyword evidence="3" id="KW-1185">Reference proteome</keyword>
<dbReference type="RefSeq" id="WP_157717364.1">
    <property type="nucleotide sequence ID" value="NZ_LT629745.1"/>
</dbReference>
<evidence type="ECO:0000313" key="2">
    <source>
        <dbReference type="EMBL" id="SDR72345.1"/>
    </source>
</evidence>